<accession>A0A6N6MBU5</accession>
<keyword evidence="3" id="KW-1185">Reference proteome</keyword>
<dbReference type="AlphaFoldDB" id="A0A6N6MBU5"/>
<evidence type="ECO:0000313" key="2">
    <source>
        <dbReference type="EMBL" id="KAB1068077.1"/>
    </source>
</evidence>
<organism evidence="2 3">
    <name type="scientific">Pseudotamlana haliotis</name>
    <dbReference type="NCBI Taxonomy" id="2614804"/>
    <lineage>
        <taxon>Bacteria</taxon>
        <taxon>Pseudomonadati</taxon>
        <taxon>Bacteroidota</taxon>
        <taxon>Flavobacteriia</taxon>
        <taxon>Flavobacteriales</taxon>
        <taxon>Flavobacteriaceae</taxon>
        <taxon>Pseudotamlana</taxon>
    </lineage>
</organism>
<dbReference type="EMBL" id="WAAT01000041">
    <property type="protein sequence ID" value="KAB1068077.1"/>
    <property type="molecule type" value="Genomic_DNA"/>
</dbReference>
<dbReference type="Proteomes" id="UP000441333">
    <property type="component" value="Unassembled WGS sequence"/>
</dbReference>
<feature type="transmembrane region" description="Helical" evidence="1">
    <location>
        <begin position="89"/>
        <end position="106"/>
    </location>
</feature>
<comment type="caution">
    <text evidence="2">The sequence shown here is derived from an EMBL/GenBank/DDBJ whole genome shotgun (WGS) entry which is preliminary data.</text>
</comment>
<keyword evidence="1" id="KW-0812">Transmembrane</keyword>
<protein>
    <submittedName>
        <fullName evidence="2">Uncharacterized protein</fullName>
    </submittedName>
</protein>
<gene>
    <name evidence="2" type="ORF">F6U93_08045</name>
</gene>
<dbReference type="RefSeq" id="WP_150938611.1">
    <property type="nucleotide sequence ID" value="NZ_WAAT01000041.1"/>
</dbReference>
<keyword evidence="1" id="KW-1133">Transmembrane helix</keyword>
<proteinExistence type="predicted"/>
<reference evidence="2 3" key="1">
    <citation type="submission" date="2019-09" db="EMBL/GenBank/DDBJ databases">
        <authorList>
            <person name="Cao W.R."/>
        </authorList>
    </citation>
    <scope>NUCLEOTIDE SEQUENCE [LARGE SCALE GENOMIC DNA]</scope>
    <source>
        <strain evidence="2 3">B1N29</strain>
    </source>
</reference>
<sequence>MNIENTEDFLKKFDYKYERKQQSITVIMDYRHHVFIDFKNPNKIVITDQLLTGNFITGMLKMSIRKAILLNIFCNILLSSIIAQFDLKFGIGLFITLSAWCIYWSIMHISKYDKLRYILTNWSKRAVYSIES</sequence>
<evidence type="ECO:0000256" key="1">
    <source>
        <dbReference type="SAM" id="Phobius"/>
    </source>
</evidence>
<evidence type="ECO:0000313" key="3">
    <source>
        <dbReference type="Proteomes" id="UP000441333"/>
    </source>
</evidence>
<name>A0A6N6MBU5_9FLAO</name>
<feature type="transmembrane region" description="Helical" evidence="1">
    <location>
        <begin position="67"/>
        <end position="83"/>
    </location>
</feature>
<keyword evidence="1" id="KW-0472">Membrane</keyword>